<organism evidence="1 2">
    <name type="scientific">Stereocaulon virgatum</name>
    <dbReference type="NCBI Taxonomy" id="373712"/>
    <lineage>
        <taxon>Eukaryota</taxon>
        <taxon>Fungi</taxon>
        <taxon>Dikarya</taxon>
        <taxon>Ascomycota</taxon>
        <taxon>Pezizomycotina</taxon>
        <taxon>Lecanoromycetes</taxon>
        <taxon>OSLEUM clade</taxon>
        <taxon>Lecanoromycetidae</taxon>
        <taxon>Lecanorales</taxon>
        <taxon>Lecanorineae</taxon>
        <taxon>Stereocaulaceae</taxon>
        <taxon>Stereocaulon</taxon>
    </lineage>
</organism>
<protein>
    <submittedName>
        <fullName evidence="1">Uncharacterized protein</fullName>
    </submittedName>
</protein>
<accession>A0ABR4AS40</accession>
<comment type="caution">
    <text evidence="1">The sequence shown here is derived from an EMBL/GenBank/DDBJ whole genome shotgun (WGS) entry which is preliminary data.</text>
</comment>
<proteinExistence type="predicted"/>
<evidence type="ECO:0000313" key="1">
    <source>
        <dbReference type="EMBL" id="KAL2047657.1"/>
    </source>
</evidence>
<keyword evidence="2" id="KW-1185">Reference proteome</keyword>
<reference evidence="1 2" key="1">
    <citation type="submission" date="2024-09" db="EMBL/GenBank/DDBJ databases">
        <title>Rethinking Asexuality: The Enigmatic Case of Functional Sexual Genes in Lepraria (Stereocaulaceae).</title>
        <authorList>
            <person name="Doellman M."/>
            <person name="Sun Y."/>
            <person name="Barcenas-Pena A."/>
            <person name="Lumbsch H.T."/>
            <person name="Grewe F."/>
        </authorList>
    </citation>
    <scope>NUCLEOTIDE SEQUENCE [LARGE SCALE GENOMIC DNA]</scope>
    <source>
        <strain evidence="1 2">Mercado 3170</strain>
    </source>
</reference>
<gene>
    <name evidence="1" type="ORF">N7G274_000699</name>
</gene>
<evidence type="ECO:0000313" key="2">
    <source>
        <dbReference type="Proteomes" id="UP001590950"/>
    </source>
</evidence>
<name>A0ABR4AS40_9LECA</name>
<dbReference type="EMBL" id="JBEFKJ010000002">
    <property type="protein sequence ID" value="KAL2047657.1"/>
    <property type="molecule type" value="Genomic_DNA"/>
</dbReference>
<sequence length="87" mass="9977">MIASYASEHYIGPQPILVCLDDRERDVRAAYNKTLRKLDDGPDNLFVRWASHDRRRDPTMVELTDHNAAPMLKLLKARGGIDRLLFG</sequence>
<dbReference type="Proteomes" id="UP001590950">
    <property type="component" value="Unassembled WGS sequence"/>
</dbReference>